<evidence type="ECO:0000313" key="2">
    <source>
        <dbReference type="EMBL" id="KKK52155.1"/>
    </source>
</evidence>
<feature type="region of interest" description="Disordered" evidence="1">
    <location>
        <begin position="1"/>
        <end position="20"/>
    </location>
</feature>
<accession>A0A0F8WUR6</accession>
<feature type="compositionally biased region" description="Basic residues" evidence="1">
    <location>
        <begin position="104"/>
        <end position="114"/>
    </location>
</feature>
<feature type="compositionally biased region" description="Basic and acidic residues" evidence="1">
    <location>
        <begin position="75"/>
        <end position="95"/>
    </location>
</feature>
<proteinExistence type="predicted"/>
<reference evidence="2" key="1">
    <citation type="journal article" date="2015" name="Nature">
        <title>Complex archaea that bridge the gap between prokaryotes and eukaryotes.</title>
        <authorList>
            <person name="Spang A."/>
            <person name="Saw J.H."/>
            <person name="Jorgensen S.L."/>
            <person name="Zaremba-Niedzwiedzka K."/>
            <person name="Martijn J."/>
            <person name="Lind A.E."/>
            <person name="van Eijk R."/>
            <person name="Schleper C."/>
            <person name="Guy L."/>
            <person name="Ettema T.J."/>
        </authorList>
    </citation>
    <scope>NUCLEOTIDE SEQUENCE</scope>
</reference>
<protein>
    <submittedName>
        <fullName evidence="2">Uncharacterized protein</fullName>
    </submittedName>
</protein>
<evidence type="ECO:0000256" key="1">
    <source>
        <dbReference type="SAM" id="MobiDB-lite"/>
    </source>
</evidence>
<organism evidence="2">
    <name type="scientific">marine sediment metagenome</name>
    <dbReference type="NCBI Taxonomy" id="412755"/>
    <lineage>
        <taxon>unclassified sequences</taxon>
        <taxon>metagenomes</taxon>
        <taxon>ecological metagenomes</taxon>
    </lineage>
</organism>
<feature type="region of interest" description="Disordered" evidence="1">
    <location>
        <begin position="62"/>
        <end position="114"/>
    </location>
</feature>
<dbReference type="AlphaFoldDB" id="A0A0F8WUR6"/>
<sequence length="114" mass="12640">MPTPMGGMIRGGASKEPNGETPVLAETMEDALALFREAHPNRQINVADDRGPVLARAGVLNRYQNKKSPSEEPSEEIREMTDADIDRANQLEADLHTGITYPYRNRRAVQGHND</sequence>
<name>A0A0F8WUR6_9ZZZZ</name>
<dbReference type="EMBL" id="LAZR01067166">
    <property type="protein sequence ID" value="KKK52155.1"/>
    <property type="molecule type" value="Genomic_DNA"/>
</dbReference>
<comment type="caution">
    <text evidence="2">The sequence shown here is derived from an EMBL/GenBank/DDBJ whole genome shotgun (WGS) entry which is preliminary data.</text>
</comment>
<gene>
    <name evidence="2" type="ORF">LCGC14_3107770</name>
</gene>